<dbReference type="InterPro" id="IPR036865">
    <property type="entry name" value="CRAL-TRIO_dom_sf"/>
</dbReference>
<dbReference type="InterPro" id="IPR011074">
    <property type="entry name" value="CRAL/TRIO_N_dom"/>
</dbReference>
<dbReference type="SMART" id="SM01100">
    <property type="entry name" value="CRAL_TRIO_N"/>
    <property type="match status" value="2"/>
</dbReference>
<dbReference type="SUPFAM" id="SSF52087">
    <property type="entry name" value="CRAL/TRIO domain"/>
    <property type="match status" value="2"/>
</dbReference>
<dbReference type="Gene3D" id="3.40.525.10">
    <property type="entry name" value="CRAL-TRIO lipid binding domain"/>
    <property type="match status" value="2"/>
</dbReference>
<dbReference type="Proteomes" id="UP000663889">
    <property type="component" value="Unassembled WGS sequence"/>
</dbReference>
<dbReference type="SMART" id="SM00516">
    <property type="entry name" value="SEC14"/>
    <property type="match status" value="2"/>
</dbReference>
<dbReference type="PANTHER" id="PTHR46590:SF1">
    <property type="entry name" value="PHOSPHATIDYLINOSITOL TRANSFER PROTEIN CSR1"/>
    <property type="match status" value="1"/>
</dbReference>
<proteinExistence type="predicted"/>
<gene>
    <name evidence="2" type="ORF">SEV965_LOCUS27791</name>
</gene>
<dbReference type="PANTHER" id="PTHR46590">
    <property type="entry name" value="PHOSPHATIDYLINOSITOL TRANSFER PROTEIN CSR1-RELATED"/>
    <property type="match status" value="1"/>
</dbReference>
<dbReference type="Pfam" id="PF03765">
    <property type="entry name" value="CRAL_TRIO_N"/>
    <property type="match status" value="2"/>
</dbReference>
<evidence type="ECO:0000313" key="2">
    <source>
        <dbReference type="EMBL" id="CAF1330343.1"/>
    </source>
</evidence>
<dbReference type="AlphaFoldDB" id="A0A815FSY7"/>
<evidence type="ECO:0000313" key="3">
    <source>
        <dbReference type="Proteomes" id="UP000663889"/>
    </source>
</evidence>
<dbReference type="InterPro" id="IPR001251">
    <property type="entry name" value="CRAL-TRIO_dom"/>
</dbReference>
<sequence length="553" mass="64733">MSANDPGHINNLNKDQEENLKSFWISLFDKITSENKVSLENFYDSTYGKELFYAFANDNPDAVLLRWLRARKWNVSHALEQLIDTLKWRFQWGVKQLVAEGESALCYEEILTGKTSYIGYDRVGRPITYVAAKDHIKGQFPLESTGKLAVLSMEIGRKLLHNPVESVTVIFDMAGFSLKNMDYQHTQFLLNLLQNYYPDSLDNLNTDQEDNLKSFWISLFDKITSENKVSLENFYDSTYGKELFYAFANDNPDVTLLRWLRARKWNINQALELSIDTLKWRLQWDVKQLVAEGESALCYEEILTGKMSYSGYDRVGRPIIYISVKDHVKGQFSSESTQKLTVLFMEIGRKLLNSPVEFITVIFDMAGFSRKNMDYQHIHFLVNLVQSYYPESLGLALIVNAPWLFYSCWRIIKRWLDPVVESKVQFINNLDDLTKIVDLSNIPEQLNGNNPDFKYIPPTEQDNIMLSAFRADSYRHKQASENHEQASINYLRITLEWAQKKHDKHILEERKKAMKELRDAYEQLIPYISTRTHYHRNGFIHEPIFDITYEKIQ</sequence>
<dbReference type="Pfam" id="PF00650">
    <property type="entry name" value="CRAL_TRIO"/>
    <property type="match status" value="2"/>
</dbReference>
<protein>
    <recommendedName>
        <fullName evidence="1">CRAL-TRIO domain-containing protein</fullName>
    </recommendedName>
</protein>
<dbReference type="InterPro" id="IPR052432">
    <property type="entry name" value="PITP/CRAL-TRIO"/>
</dbReference>
<dbReference type="EMBL" id="CAJNOU010002545">
    <property type="protein sequence ID" value="CAF1330343.1"/>
    <property type="molecule type" value="Genomic_DNA"/>
</dbReference>
<organism evidence="2 3">
    <name type="scientific">Rotaria sordida</name>
    <dbReference type="NCBI Taxonomy" id="392033"/>
    <lineage>
        <taxon>Eukaryota</taxon>
        <taxon>Metazoa</taxon>
        <taxon>Spiralia</taxon>
        <taxon>Gnathifera</taxon>
        <taxon>Rotifera</taxon>
        <taxon>Eurotatoria</taxon>
        <taxon>Bdelloidea</taxon>
        <taxon>Philodinida</taxon>
        <taxon>Philodinidae</taxon>
        <taxon>Rotaria</taxon>
    </lineage>
</organism>
<comment type="caution">
    <text evidence="2">The sequence shown here is derived from an EMBL/GenBank/DDBJ whole genome shotgun (WGS) entry which is preliminary data.</text>
</comment>
<dbReference type="CDD" id="cd00170">
    <property type="entry name" value="SEC14"/>
    <property type="match status" value="2"/>
</dbReference>
<reference evidence="2" key="1">
    <citation type="submission" date="2021-02" db="EMBL/GenBank/DDBJ databases">
        <authorList>
            <person name="Nowell W R."/>
        </authorList>
    </citation>
    <scope>NUCLEOTIDE SEQUENCE</scope>
</reference>
<evidence type="ECO:0000259" key="1">
    <source>
        <dbReference type="PROSITE" id="PS50191"/>
    </source>
</evidence>
<feature type="domain" description="CRAL-TRIO" evidence="1">
    <location>
        <begin position="309"/>
        <end position="454"/>
    </location>
</feature>
<accession>A0A815FSY7</accession>
<name>A0A815FSY7_9BILA</name>
<dbReference type="SUPFAM" id="SSF46938">
    <property type="entry name" value="CRAL/TRIO N-terminal domain"/>
    <property type="match status" value="2"/>
</dbReference>
<dbReference type="PROSITE" id="PS50191">
    <property type="entry name" value="CRAL_TRIO"/>
    <property type="match status" value="1"/>
</dbReference>
<dbReference type="InterPro" id="IPR036273">
    <property type="entry name" value="CRAL/TRIO_N_dom_sf"/>
</dbReference>